<feature type="non-terminal residue" evidence="5">
    <location>
        <position position="1"/>
    </location>
</feature>
<dbReference type="OrthoDB" id="3647690at2759"/>
<dbReference type="CDD" id="cd00024">
    <property type="entry name" value="CD_CSD"/>
    <property type="match status" value="1"/>
</dbReference>
<evidence type="ECO:0000313" key="6">
    <source>
        <dbReference type="Proteomes" id="UP000785200"/>
    </source>
</evidence>
<keyword evidence="6" id="KW-1185">Reference proteome</keyword>
<feature type="compositionally biased region" description="Polar residues" evidence="3">
    <location>
        <begin position="27"/>
        <end position="37"/>
    </location>
</feature>
<feature type="compositionally biased region" description="Basic residues" evidence="3">
    <location>
        <begin position="107"/>
        <end position="118"/>
    </location>
</feature>
<feature type="compositionally biased region" description="Low complexity" evidence="3">
    <location>
        <begin position="238"/>
        <end position="248"/>
    </location>
</feature>
<dbReference type="InterPro" id="IPR016197">
    <property type="entry name" value="Chromo-like_dom_sf"/>
</dbReference>
<dbReference type="GO" id="GO:0006338">
    <property type="term" value="P:chromatin remodeling"/>
    <property type="evidence" value="ECO:0007669"/>
    <property type="project" value="UniProtKB-ARBA"/>
</dbReference>
<feature type="compositionally biased region" description="Polar residues" evidence="3">
    <location>
        <begin position="339"/>
        <end position="359"/>
    </location>
</feature>
<comment type="caution">
    <text evidence="5">The sequence shown here is derived from an EMBL/GenBank/DDBJ whole genome shotgun (WGS) entry which is preliminary data.</text>
</comment>
<feature type="region of interest" description="Disordered" evidence="3">
    <location>
        <begin position="578"/>
        <end position="709"/>
    </location>
</feature>
<dbReference type="InterPro" id="IPR000953">
    <property type="entry name" value="Chromo/chromo_shadow_dom"/>
</dbReference>
<comment type="subunit">
    <text evidence="1">Component of the NuA4 histone acetyltransferase complex.</text>
</comment>
<evidence type="ECO:0000313" key="5">
    <source>
        <dbReference type="EMBL" id="KAG0646630.1"/>
    </source>
</evidence>
<protein>
    <submittedName>
        <fullName evidence="5">Histone deacetylase complex 1 subunit 3</fullName>
    </submittedName>
</protein>
<evidence type="ECO:0000256" key="3">
    <source>
        <dbReference type="SAM" id="MobiDB-lite"/>
    </source>
</evidence>
<dbReference type="InterPro" id="IPR021006">
    <property type="entry name" value="Hda2/3"/>
</dbReference>
<feature type="compositionally biased region" description="Low complexity" evidence="3">
    <location>
        <begin position="642"/>
        <end position="652"/>
    </location>
</feature>
<evidence type="ECO:0000256" key="2">
    <source>
        <dbReference type="SAM" id="Coils"/>
    </source>
</evidence>
<evidence type="ECO:0000259" key="4">
    <source>
        <dbReference type="PROSITE" id="PS50013"/>
    </source>
</evidence>
<dbReference type="EMBL" id="VNKQ01000015">
    <property type="protein sequence ID" value="KAG0646630.1"/>
    <property type="molecule type" value="Genomic_DNA"/>
</dbReference>
<keyword evidence="2" id="KW-0175">Coiled coil</keyword>
<feature type="region of interest" description="Disordered" evidence="3">
    <location>
        <begin position="1082"/>
        <end position="1126"/>
    </location>
</feature>
<feature type="coiled-coil region" evidence="2">
    <location>
        <begin position="1230"/>
        <end position="1368"/>
    </location>
</feature>
<feature type="coiled-coil region" evidence="2">
    <location>
        <begin position="1146"/>
        <end position="1180"/>
    </location>
</feature>
<organism evidence="5 6">
    <name type="scientific">Hyphodiscus hymeniophilus</name>
    <dbReference type="NCBI Taxonomy" id="353542"/>
    <lineage>
        <taxon>Eukaryota</taxon>
        <taxon>Fungi</taxon>
        <taxon>Dikarya</taxon>
        <taxon>Ascomycota</taxon>
        <taxon>Pezizomycotina</taxon>
        <taxon>Leotiomycetes</taxon>
        <taxon>Helotiales</taxon>
        <taxon>Hyphodiscaceae</taxon>
        <taxon>Hyphodiscus</taxon>
    </lineage>
</organism>
<feature type="compositionally biased region" description="Polar residues" evidence="3">
    <location>
        <begin position="156"/>
        <end position="168"/>
    </location>
</feature>
<dbReference type="SUPFAM" id="SSF54160">
    <property type="entry name" value="Chromo domain-like"/>
    <property type="match status" value="1"/>
</dbReference>
<dbReference type="PROSITE" id="PS50013">
    <property type="entry name" value="CHROMO_2"/>
    <property type="match status" value="1"/>
</dbReference>
<feature type="region of interest" description="Disordered" evidence="3">
    <location>
        <begin position="531"/>
        <end position="552"/>
    </location>
</feature>
<feature type="compositionally biased region" description="Polar residues" evidence="3">
    <location>
        <begin position="129"/>
        <end position="143"/>
    </location>
</feature>
<feature type="compositionally biased region" description="Basic and acidic residues" evidence="3">
    <location>
        <begin position="192"/>
        <end position="204"/>
    </location>
</feature>
<feature type="compositionally biased region" description="Polar residues" evidence="3">
    <location>
        <begin position="182"/>
        <end position="191"/>
    </location>
</feature>
<feature type="region of interest" description="Disordered" evidence="3">
    <location>
        <begin position="107"/>
        <end position="213"/>
    </location>
</feature>
<reference evidence="5" key="1">
    <citation type="submission" date="2019-07" db="EMBL/GenBank/DDBJ databases">
        <title>Hyphodiscus hymeniophilus genome sequencing and assembly.</title>
        <authorList>
            <person name="Kramer G."/>
            <person name="Nodwell J."/>
        </authorList>
    </citation>
    <scope>NUCLEOTIDE SEQUENCE</scope>
    <source>
        <strain evidence="5">ATCC 34498</strain>
    </source>
</reference>
<feature type="compositionally biased region" description="Polar residues" evidence="3">
    <location>
        <begin position="376"/>
        <end position="398"/>
    </location>
</feature>
<dbReference type="GO" id="GO:0070823">
    <property type="term" value="C:HDA1 complex"/>
    <property type="evidence" value="ECO:0007669"/>
    <property type="project" value="InterPro"/>
</dbReference>
<sequence>MEAVNERVGESSSNRRTGRQYSHKSFADSSPSQSPRTTQKKRKRGREASPEETTSDIYYEIKDIVDEKIENGKKSYLIDWKDNVTTGEQYTPTWEPHDFVTKKAIKAWNKKKERRRTGQTKEVEVPRRSTGNLAQPTSSSDPESQPIRAAKRQRTNHSQSPHTSSQSFPKKPRRAGTAETARFQSASQETVNHQDKLREIKDSYEEQSVSNGSGQLRVEILVDQGFDRDAYSRVTVVSSQPSQSTQYSHISGFSQPSNTPSQSPFKSVRGQLFIWDEEDEGADSIPIIHDTHFIPGSSSYIPSETQASIAVAPESNTQESDLATSSSLARASAVAVNSIGSGSRDSELSRQPSRTSYTGGSELRSGQVGEIGPTQLHHSTPEEGSQDSNILWPSSNLKTLADSEIPGDPSSRPGTTHSASSTRIPISSVTPLPYPVRGTASAENRYLLRQEQSYQPSYPASGSSPQFQTQVRVAARDEASSPDAIIHVRSLEETQNSIDSTRSQTPGPDSLSAWSATATQLSFEAIAPPSSRIQQDELSVEQDSPSTPSNNLGLAEKLELEQSIAITADSRQIDSLEILSDSTTLKSPSKSEDHPSPEGESQSQGEQEHRLESPESENILPSIEPNNTISSPSTRPPPPTSSFPDPFFTPSPRGSKMADQAMSEISTSEKLRRARAAAAESKMAELRATRTASAIPHTPPPPPPATNQMLPLRETVQEAPVIPTTEAGTSAQSRQNPRELSAAINPEVPDSEVKASPQEEEEVARGVSLLPLGGNAFAIPLPMVSLARDIYEQEIINHQPQRRAFLNDEKIDRDLVADINKMIEHLKMICDHQDLIDASASQATDHRQQAKWAENISTKCIFLAEFFNSLKPSHSHIVLLVRPGRMMDILETVFRTNNYHYTVPTRSFSHRGQGLMGISLFPTDLGPRTFNIGPASLVIAFDSTFQRTPWVETLRTDPTDAHRIVPLAYLVITHSIEHLELCLTKNMDQLERTGVLVSWLSQTREVVGKLDVDGSSPDTAAKSLAGFIASGGTGEWPLPTMPIVEEIELPVVSARDSNIAQLSGSTTQSYDLGASALQSTFKRPLADEDNSESSKRQRLTPVGGVNSLRIDETVPGSTSNAGAEAKETREIITKAEIFDVEQGGQAVALLEKLTNLQIQLREKESTEVELREMNQRLDARCQDYEKSIAKIQPKYQEALNDRGQAAHDIQESMTRETSMRQKFDARTAELTRLKEQKALADTELAAARTALLNSSIPEVAELQKLKSELAAARADIEKAQKKIASGQNDMEFMRTNYQTASSAAAEMRNELDELKSQNAILARKASDNAVEIHRIQSESTTKQYLQLISNLEVEKAAMERELEKKSEELKSLQ</sequence>
<feature type="region of interest" description="Disordered" evidence="3">
    <location>
        <begin position="493"/>
        <end position="512"/>
    </location>
</feature>
<evidence type="ECO:0000256" key="1">
    <source>
        <dbReference type="ARBA" id="ARBA00011353"/>
    </source>
</evidence>
<feature type="compositionally biased region" description="Polar residues" evidence="3">
    <location>
        <begin position="249"/>
        <end position="265"/>
    </location>
</feature>
<dbReference type="Proteomes" id="UP000785200">
    <property type="component" value="Unassembled WGS sequence"/>
</dbReference>
<feature type="region of interest" description="Disordered" evidence="3">
    <location>
        <begin position="1"/>
        <end position="56"/>
    </location>
</feature>
<dbReference type="Pfam" id="PF11496">
    <property type="entry name" value="HDA2-3"/>
    <property type="match status" value="1"/>
</dbReference>
<dbReference type="InterPro" id="IPR038609">
    <property type="entry name" value="HDA1_su2/3_sf"/>
</dbReference>
<feature type="region of interest" description="Disordered" evidence="3">
    <location>
        <begin position="238"/>
        <end position="265"/>
    </location>
</feature>
<feature type="region of interest" description="Disordered" evidence="3">
    <location>
        <begin position="337"/>
        <end position="437"/>
    </location>
</feature>
<feature type="domain" description="Chromo" evidence="4">
    <location>
        <begin position="59"/>
        <end position="123"/>
    </location>
</feature>
<accession>A0A9P6VF11</accession>
<proteinExistence type="predicted"/>
<feature type="compositionally biased region" description="Polar residues" evidence="3">
    <location>
        <begin position="412"/>
        <end position="430"/>
    </location>
</feature>
<dbReference type="Gene3D" id="3.40.50.12360">
    <property type="match status" value="1"/>
</dbReference>
<name>A0A9P6VF11_9HELO</name>
<gene>
    <name evidence="5" type="ORF">D0Z07_7525</name>
</gene>
<dbReference type="Gene3D" id="2.40.50.40">
    <property type="match status" value="1"/>
</dbReference>